<protein>
    <submittedName>
        <fullName evidence="1">Type IV pilus assembly protein PilP</fullName>
    </submittedName>
</protein>
<organism evidence="1 2">
    <name type="scientific">Azonexus fungiphilus</name>
    <dbReference type="NCBI Taxonomy" id="146940"/>
    <lineage>
        <taxon>Bacteria</taxon>
        <taxon>Pseudomonadati</taxon>
        <taxon>Pseudomonadota</taxon>
        <taxon>Betaproteobacteria</taxon>
        <taxon>Rhodocyclales</taxon>
        <taxon>Azonexaceae</taxon>
        <taxon>Azonexus</taxon>
    </lineage>
</organism>
<sequence>MCLVFSGCSDGGYEDLKVWMEESSRDLRGKVTPLPEVKAYEPVPYSVESLLDPFRGSKIDPNSQLKQGVGKGGMFQPDFEAREQRNSILEKYPLESLTMIGRLIVNRQPIAVVKYENSVRQVKVGDYIGLDFGMVTAIDEAEIKLRELIQDSTGEWGERQSSLYLQVTEGGGK</sequence>
<dbReference type="PIRSF" id="PIRSF016481">
    <property type="entry name" value="Pilus_assembly_PilP"/>
    <property type="match status" value="1"/>
</dbReference>
<proteinExistence type="predicted"/>
<dbReference type="AlphaFoldDB" id="A0A495WBP9"/>
<accession>A0A495WBP9</accession>
<dbReference type="Gene3D" id="2.30.30.830">
    <property type="match status" value="1"/>
</dbReference>
<name>A0A495WBP9_9RHOO</name>
<evidence type="ECO:0000313" key="1">
    <source>
        <dbReference type="EMBL" id="RKT58637.1"/>
    </source>
</evidence>
<dbReference type="InterPro" id="IPR007446">
    <property type="entry name" value="PilP"/>
</dbReference>
<dbReference type="EMBL" id="RBXP01000014">
    <property type="protein sequence ID" value="RKT58637.1"/>
    <property type="molecule type" value="Genomic_DNA"/>
</dbReference>
<keyword evidence="2" id="KW-1185">Reference proteome</keyword>
<reference evidence="1 2" key="1">
    <citation type="submission" date="2018-10" db="EMBL/GenBank/DDBJ databases">
        <title>Genomic Encyclopedia of Type Strains, Phase IV (KMG-IV): sequencing the most valuable type-strain genomes for metagenomic binning, comparative biology and taxonomic classification.</title>
        <authorList>
            <person name="Goeker M."/>
        </authorList>
    </citation>
    <scope>NUCLEOTIDE SEQUENCE [LARGE SCALE GENOMIC DNA]</scope>
    <source>
        <strain evidence="1 2">DSM 23841</strain>
    </source>
</reference>
<evidence type="ECO:0000313" key="2">
    <source>
        <dbReference type="Proteomes" id="UP000270626"/>
    </source>
</evidence>
<dbReference type="Pfam" id="PF04351">
    <property type="entry name" value="PilP"/>
    <property type="match status" value="1"/>
</dbReference>
<gene>
    <name evidence="1" type="ORF">DFR40_1658</name>
</gene>
<comment type="caution">
    <text evidence="1">The sequence shown here is derived from an EMBL/GenBank/DDBJ whole genome shotgun (WGS) entry which is preliminary data.</text>
</comment>
<dbReference type="Proteomes" id="UP000270626">
    <property type="component" value="Unassembled WGS sequence"/>
</dbReference>